<proteinExistence type="predicted"/>
<protein>
    <recommendedName>
        <fullName evidence="3">Alpha/beta hydrolase</fullName>
    </recommendedName>
</protein>
<dbReference type="PANTHER" id="PTHR33428:SF14">
    <property type="entry name" value="CARBOXYLESTERASE TYPE B DOMAIN-CONTAINING PROTEIN"/>
    <property type="match status" value="1"/>
</dbReference>
<dbReference type="Gene3D" id="3.40.50.1820">
    <property type="entry name" value="alpha/beta hydrolase"/>
    <property type="match status" value="1"/>
</dbReference>
<gene>
    <name evidence="1" type="ORF">OG579_20900</name>
</gene>
<dbReference type="InterPro" id="IPR029058">
    <property type="entry name" value="AB_hydrolase_fold"/>
</dbReference>
<keyword evidence="2" id="KW-1185">Reference proteome</keyword>
<name>A0AAU4K211_9NOCA</name>
<sequence>MTSVKKLFAQLSRRGPHRVLRGDMAIVGLPGLVYTPESGNDLPGVAFGHGWLTHSRQYRDTLEHLASWGIVVAVPDTERGPLASDRALAVDLETALAIISSVRLGSGAITVHPERLALAGHGLGASAAVLAAGDSQRAKALAALFPAPTGPAVLPAAHRARVPALILAAPKDLDGITSNALALRNSLQGDRVALRTVPKSTNRGLAEGFSVRKRLGDGSDHSKTQKATRAMLTGFLLAHLGGTAVRGKTAIGDPTYSDFADPSVAIGKLETVDPAGVEIDTTDPITRLLRS</sequence>
<evidence type="ECO:0000313" key="1">
    <source>
        <dbReference type="EMBL" id="WUM20111.1"/>
    </source>
</evidence>
<dbReference type="KEGG" id="whr:OG579_20900"/>
<reference evidence="1 2" key="1">
    <citation type="submission" date="2022-10" db="EMBL/GenBank/DDBJ databases">
        <title>The complete genomes of actinobacterial strains from the NBC collection.</title>
        <authorList>
            <person name="Joergensen T.S."/>
            <person name="Alvarez Arevalo M."/>
            <person name="Sterndorff E.B."/>
            <person name="Faurdal D."/>
            <person name="Vuksanovic O."/>
            <person name="Mourched A.-S."/>
            <person name="Charusanti P."/>
            <person name="Shaw S."/>
            <person name="Blin K."/>
            <person name="Weber T."/>
        </authorList>
    </citation>
    <scope>NUCLEOTIDE SEQUENCE [LARGE SCALE GENOMIC DNA]</scope>
    <source>
        <strain evidence="1 2">NBC_00319</strain>
    </source>
</reference>
<organism evidence="1 2">
    <name type="scientific">Williamsia herbipolensis</name>
    <dbReference type="NCBI Taxonomy" id="1603258"/>
    <lineage>
        <taxon>Bacteria</taxon>
        <taxon>Bacillati</taxon>
        <taxon>Actinomycetota</taxon>
        <taxon>Actinomycetes</taxon>
        <taxon>Mycobacteriales</taxon>
        <taxon>Nocardiaceae</taxon>
        <taxon>Williamsia</taxon>
    </lineage>
</organism>
<evidence type="ECO:0008006" key="3">
    <source>
        <dbReference type="Google" id="ProtNLM"/>
    </source>
</evidence>
<dbReference type="PANTHER" id="PTHR33428">
    <property type="entry name" value="CHLOROPHYLLASE-2, CHLOROPLASTIC"/>
    <property type="match status" value="1"/>
</dbReference>
<evidence type="ECO:0000313" key="2">
    <source>
        <dbReference type="Proteomes" id="UP001432128"/>
    </source>
</evidence>
<accession>A0AAU4K211</accession>
<dbReference type="SUPFAM" id="SSF53474">
    <property type="entry name" value="alpha/beta-Hydrolases"/>
    <property type="match status" value="1"/>
</dbReference>
<dbReference type="RefSeq" id="WP_328857516.1">
    <property type="nucleotide sequence ID" value="NZ_CP108021.1"/>
</dbReference>
<dbReference type="Proteomes" id="UP001432128">
    <property type="component" value="Chromosome"/>
</dbReference>
<dbReference type="AlphaFoldDB" id="A0AAU4K211"/>
<dbReference type="EMBL" id="CP108021">
    <property type="protein sequence ID" value="WUM20111.1"/>
    <property type="molecule type" value="Genomic_DNA"/>
</dbReference>